<reference evidence="1 3" key="1">
    <citation type="submission" date="2019-03" db="EMBL/GenBank/DDBJ databases">
        <title>Genomic Encyclopedia of Type Strains, Phase IV (KMG-IV): sequencing the most valuable type-strain genomes for metagenomic binning, comparative biology and taxonomic classification.</title>
        <authorList>
            <person name="Goeker M."/>
        </authorList>
    </citation>
    <scope>NUCLEOTIDE SEQUENCE [LARGE SCALE GENOMIC DNA]</scope>
    <source>
        <strain evidence="1 3">DSM 28140</strain>
    </source>
</reference>
<dbReference type="Proteomes" id="UP000294619">
    <property type="component" value="Unassembled WGS sequence"/>
</dbReference>
<dbReference type="EMBL" id="VDGV01000154">
    <property type="protein sequence ID" value="TNG87539.1"/>
    <property type="molecule type" value="Genomic_DNA"/>
</dbReference>
<comment type="caution">
    <text evidence="1">The sequence shown here is derived from an EMBL/GenBank/DDBJ whole genome shotgun (WGS) entry which is preliminary data.</text>
</comment>
<gene>
    <name evidence="1" type="ORF">EDC16_105168</name>
    <name evidence="2" type="ORF">FHQ21_12070</name>
</gene>
<evidence type="ECO:0000313" key="3">
    <source>
        <dbReference type="Proteomes" id="UP000294619"/>
    </source>
</evidence>
<dbReference type="AlphaFoldDB" id="A0A4V2W294"/>
<dbReference type="RefSeq" id="WP_132966742.1">
    <property type="nucleotide sequence ID" value="NZ_LEKL01000064.1"/>
</dbReference>
<evidence type="ECO:0000313" key="1">
    <source>
        <dbReference type="EMBL" id="TCV87249.1"/>
    </source>
</evidence>
<accession>A0A4V2W294</accession>
<evidence type="ECO:0000313" key="4">
    <source>
        <dbReference type="Proteomes" id="UP000305526"/>
    </source>
</evidence>
<dbReference type="Pfam" id="PF10109">
    <property type="entry name" value="Phage_TAC_7"/>
    <property type="match status" value="1"/>
</dbReference>
<keyword evidence="4" id="KW-1185">Reference proteome</keyword>
<reference evidence="2 4" key="2">
    <citation type="submission" date="2019-05" db="EMBL/GenBank/DDBJ databases">
        <title>Pasteurellaceae isolates from reptiles.</title>
        <authorList>
            <person name="Bojesen A.M."/>
            <person name="Lund E."/>
        </authorList>
    </citation>
    <scope>NUCLEOTIDE SEQUENCE [LARGE SCALE GENOMIC DNA]</scope>
    <source>
        <strain evidence="2 4">ELNT2x</strain>
    </source>
</reference>
<sequence>MSKTTKPEAKNAKFITLTEPLRRGDTELTEITILKPNVLTLKGLKMFEIMQIDVDAYIQLLPRITAPALTKTELQNMEAVDFTALCLETVGFFVKAEATLEA</sequence>
<protein>
    <submittedName>
        <fullName evidence="2">Phage tail assembly protein</fullName>
    </submittedName>
    <submittedName>
        <fullName evidence="1">Tail assembly chaperone E/41/14-like protein</fullName>
    </submittedName>
</protein>
<proteinExistence type="predicted"/>
<dbReference type="InterPro" id="IPR019289">
    <property type="entry name" value="Phage_tail_E/E"/>
</dbReference>
<name>A0A4V2W294_9PAST</name>
<dbReference type="EMBL" id="SMCP01000005">
    <property type="protein sequence ID" value="TCV87249.1"/>
    <property type="molecule type" value="Genomic_DNA"/>
</dbReference>
<evidence type="ECO:0000313" key="2">
    <source>
        <dbReference type="EMBL" id="TNG87539.1"/>
    </source>
</evidence>
<organism evidence="1 3">
    <name type="scientific">Testudinibacter aquarius</name>
    <dbReference type="NCBI Taxonomy" id="1524974"/>
    <lineage>
        <taxon>Bacteria</taxon>
        <taxon>Pseudomonadati</taxon>
        <taxon>Pseudomonadota</taxon>
        <taxon>Gammaproteobacteria</taxon>
        <taxon>Pasteurellales</taxon>
        <taxon>Pasteurellaceae</taxon>
        <taxon>Testudinibacter</taxon>
    </lineage>
</organism>
<dbReference type="Proteomes" id="UP000305526">
    <property type="component" value="Unassembled WGS sequence"/>
</dbReference>